<evidence type="ECO:0000313" key="2">
    <source>
        <dbReference type="EMBL" id="MDN0024134.1"/>
    </source>
</evidence>
<dbReference type="AlphaFoldDB" id="A0AAW7JG48"/>
<accession>A0AAW7JG48</accession>
<gene>
    <name evidence="1" type="ORF">QVN81_01170</name>
    <name evidence="2" type="ORF">QVN84_01160</name>
</gene>
<sequence>MKLFFLTYDLRNRRDYKTLYDELNKLNAVRILESTWCFKLQDNITAETVRNHFQNYIDKDDAIMVSQVINWASYNTDGHPNQLK</sequence>
<comment type="caution">
    <text evidence="2">The sequence shown here is derived from an EMBL/GenBank/DDBJ whole genome shotgun (WGS) entry which is preliminary data.</text>
</comment>
<keyword evidence="3" id="KW-1185">Reference proteome</keyword>
<dbReference type="RefSeq" id="WP_289824451.1">
    <property type="nucleotide sequence ID" value="NZ_JAUEIE010000001.1"/>
</dbReference>
<dbReference type="EMBL" id="JAUEIF010000001">
    <property type="protein sequence ID" value="MDN0024134.1"/>
    <property type="molecule type" value="Genomic_DNA"/>
</dbReference>
<evidence type="ECO:0000313" key="1">
    <source>
        <dbReference type="EMBL" id="MDN0021638.1"/>
    </source>
</evidence>
<proteinExistence type="predicted"/>
<dbReference type="Proteomes" id="UP001168478">
    <property type="component" value="Unassembled WGS sequence"/>
</dbReference>
<dbReference type="EMBL" id="JAUEIE010000001">
    <property type="protein sequence ID" value="MDN0021638.1"/>
    <property type="molecule type" value="Genomic_DNA"/>
</dbReference>
<evidence type="ECO:0000313" key="4">
    <source>
        <dbReference type="Proteomes" id="UP001168478"/>
    </source>
</evidence>
<name>A0AAW7JG48_9BACT</name>
<dbReference type="Proteomes" id="UP001167831">
    <property type="component" value="Unassembled WGS sequence"/>
</dbReference>
<organism evidence="2 4">
    <name type="scientific">Leyella lascolaii</name>
    <dbReference type="NCBI Taxonomy" id="1776379"/>
    <lineage>
        <taxon>Bacteria</taxon>
        <taxon>Pseudomonadati</taxon>
        <taxon>Bacteroidota</taxon>
        <taxon>Bacteroidia</taxon>
        <taxon>Bacteroidales</taxon>
        <taxon>Prevotellaceae</taxon>
        <taxon>Leyella</taxon>
    </lineage>
</organism>
<reference evidence="2" key="2">
    <citation type="submission" date="2023-08" db="EMBL/GenBank/DDBJ databases">
        <title>Identification and characterization of horizontal gene transfer across gut microbiota members of farm animals based on homology search.</title>
        <authorList>
            <person name="Schwarzerova J."/>
            <person name="Nykrynova M."/>
            <person name="Jureckova K."/>
            <person name="Cejkova D."/>
            <person name="Rychlik I."/>
        </authorList>
    </citation>
    <scope>NUCLEOTIDE SEQUENCE</scope>
    <source>
        <strain evidence="2">ET15</strain>
        <strain evidence="1">ET37</strain>
    </source>
</reference>
<protein>
    <submittedName>
        <fullName evidence="2">Uncharacterized protein</fullName>
    </submittedName>
</protein>
<evidence type="ECO:0000313" key="3">
    <source>
        <dbReference type="Proteomes" id="UP001167831"/>
    </source>
</evidence>
<reference evidence="2" key="1">
    <citation type="submission" date="2023-06" db="EMBL/GenBank/DDBJ databases">
        <authorList>
            <person name="Zeman M."/>
            <person name="Kubasova T."/>
            <person name="Jahodarova E."/>
            <person name="Nykrynova M."/>
            <person name="Rychlik I."/>
        </authorList>
    </citation>
    <scope>NUCLEOTIDE SEQUENCE</scope>
    <source>
        <strain evidence="2">ET15</strain>
        <strain evidence="1">ET37</strain>
    </source>
</reference>